<dbReference type="PANTHER" id="PTHR30231:SF4">
    <property type="entry name" value="PROTEIN NEN2"/>
    <property type="match status" value="1"/>
</dbReference>
<dbReference type="SMART" id="SM00479">
    <property type="entry name" value="EXOIII"/>
    <property type="match status" value="1"/>
</dbReference>
<keyword evidence="2" id="KW-0378">Hydrolase</keyword>
<feature type="non-terminal residue" evidence="5">
    <location>
        <position position="302"/>
    </location>
</feature>
<dbReference type="SUPFAM" id="SSF53098">
    <property type="entry name" value="Ribonuclease H-like"/>
    <property type="match status" value="1"/>
</dbReference>
<keyword evidence="1" id="KW-0540">Nuclease</keyword>
<dbReference type="Pfam" id="PF00929">
    <property type="entry name" value="RNase_T"/>
    <property type="match status" value="1"/>
</dbReference>
<sequence length="302" mass="34448">MSGKYIFYDLETTGRGKKETPDAFNATPKWEQILQIAAIVVDKNFTPTNQNLNEFCRPRTSVIAQPGALLTTQKGIKEVLQAKHSSYQLISKINTQFDEWKKDNPNSIFIGHNIVDFDESVLEYNLFNNLYFPYITRTNRGDTLNLARALYALNPSSIKTPLTARGNPSFKLEKLAEMNNLPIEFAHDAYSDVKTSIALTKFVHDMDSEGWSQLEMTMNKENAIEYVNKNKGFCYLTNFGGRIKLEALSMVCESRYSGWFNTINLAFDPTPLLEANNEEFKTLIKKKNRYVISNQHPILLSG</sequence>
<gene>
    <name evidence="5" type="ORF">METZ01_LOCUS300024</name>
</gene>
<dbReference type="GO" id="GO:0008408">
    <property type="term" value="F:3'-5' exonuclease activity"/>
    <property type="evidence" value="ECO:0007669"/>
    <property type="project" value="TreeGrafter"/>
</dbReference>
<dbReference type="Gene3D" id="3.30.420.10">
    <property type="entry name" value="Ribonuclease H-like superfamily/Ribonuclease H"/>
    <property type="match status" value="1"/>
</dbReference>
<feature type="domain" description="Exonuclease" evidence="4">
    <location>
        <begin position="4"/>
        <end position="209"/>
    </location>
</feature>
<dbReference type="PANTHER" id="PTHR30231">
    <property type="entry name" value="DNA POLYMERASE III SUBUNIT EPSILON"/>
    <property type="match status" value="1"/>
</dbReference>
<proteinExistence type="predicted"/>
<name>A0A382MEU2_9ZZZZ</name>
<keyword evidence="3" id="KW-0269">Exonuclease</keyword>
<evidence type="ECO:0000313" key="5">
    <source>
        <dbReference type="EMBL" id="SVC47170.1"/>
    </source>
</evidence>
<dbReference type="InterPro" id="IPR012337">
    <property type="entry name" value="RNaseH-like_sf"/>
</dbReference>
<dbReference type="InterPro" id="IPR013520">
    <property type="entry name" value="Ribonucl_H"/>
</dbReference>
<organism evidence="5">
    <name type="scientific">marine metagenome</name>
    <dbReference type="NCBI Taxonomy" id="408172"/>
    <lineage>
        <taxon>unclassified sequences</taxon>
        <taxon>metagenomes</taxon>
        <taxon>ecological metagenomes</taxon>
    </lineage>
</organism>
<dbReference type="InterPro" id="IPR036397">
    <property type="entry name" value="RNaseH_sf"/>
</dbReference>
<accession>A0A382MEU2</accession>
<evidence type="ECO:0000256" key="2">
    <source>
        <dbReference type="ARBA" id="ARBA00022801"/>
    </source>
</evidence>
<dbReference type="AlphaFoldDB" id="A0A382MEU2"/>
<evidence type="ECO:0000256" key="1">
    <source>
        <dbReference type="ARBA" id="ARBA00022722"/>
    </source>
</evidence>
<dbReference type="GO" id="GO:0003676">
    <property type="term" value="F:nucleic acid binding"/>
    <property type="evidence" value="ECO:0007669"/>
    <property type="project" value="InterPro"/>
</dbReference>
<protein>
    <recommendedName>
        <fullName evidence="4">Exonuclease domain-containing protein</fullName>
    </recommendedName>
</protein>
<evidence type="ECO:0000259" key="4">
    <source>
        <dbReference type="SMART" id="SM00479"/>
    </source>
</evidence>
<evidence type="ECO:0000256" key="3">
    <source>
        <dbReference type="ARBA" id="ARBA00022839"/>
    </source>
</evidence>
<dbReference type="EMBL" id="UINC01093059">
    <property type="protein sequence ID" value="SVC47170.1"/>
    <property type="molecule type" value="Genomic_DNA"/>
</dbReference>
<reference evidence="5" key="1">
    <citation type="submission" date="2018-05" db="EMBL/GenBank/DDBJ databases">
        <authorList>
            <person name="Lanie J.A."/>
            <person name="Ng W.-L."/>
            <person name="Kazmierczak K.M."/>
            <person name="Andrzejewski T.M."/>
            <person name="Davidsen T.M."/>
            <person name="Wayne K.J."/>
            <person name="Tettelin H."/>
            <person name="Glass J.I."/>
            <person name="Rusch D."/>
            <person name="Podicherti R."/>
            <person name="Tsui H.-C.T."/>
            <person name="Winkler M.E."/>
        </authorList>
    </citation>
    <scope>NUCLEOTIDE SEQUENCE</scope>
</reference>